<protein>
    <submittedName>
        <fullName evidence="1">Uncharacterized protein</fullName>
    </submittedName>
</protein>
<reference evidence="2 4" key="2">
    <citation type="submission" date="2016-11" db="EMBL/GenBank/DDBJ databases">
        <title>Whole genomes of Flavobacteriaceae.</title>
        <authorList>
            <person name="Stine C."/>
            <person name="Li C."/>
            <person name="Tadesse D."/>
        </authorList>
    </citation>
    <scope>NUCLEOTIDE SEQUENCE [LARGE SCALE GENOMIC DNA]</scope>
    <source>
        <strain evidence="2 4">ATCC 29551</strain>
    </source>
</reference>
<organism evidence="1 3">
    <name type="scientific">Flavobacterium hydatis</name>
    <name type="common">Cytophaga aquatilis</name>
    <dbReference type="NCBI Taxonomy" id="991"/>
    <lineage>
        <taxon>Bacteria</taxon>
        <taxon>Pseudomonadati</taxon>
        <taxon>Bacteroidota</taxon>
        <taxon>Flavobacteriia</taxon>
        <taxon>Flavobacteriales</taxon>
        <taxon>Flavobacteriaceae</taxon>
        <taxon>Flavobacterium</taxon>
    </lineage>
</organism>
<dbReference type="Proteomes" id="UP000028712">
    <property type="component" value="Unassembled WGS sequence"/>
</dbReference>
<dbReference type="EMBL" id="JPRM01000043">
    <property type="protein sequence ID" value="KFF09947.1"/>
    <property type="molecule type" value="Genomic_DNA"/>
</dbReference>
<gene>
    <name evidence="2" type="ORF">B0A62_08210</name>
    <name evidence="1" type="ORF">IW20_21885</name>
</gene>
<dbReference type="AlphaFoldDB" id="A0A085ZZT3"/>
<name>A0A085ZZT3_FLAHY</name>
<comment type="caution">
    <text evidence="1">The sequence shown here is derived from an EMBL/GenBank/DDBJ whole genome shotgun (WGS) entry which is preliminary data.</text>
</comment>
<evidence type="ECO:0000313" key="4">
    <source>
        <dbReference type="Proteomes" id="UP000198424"/>
    </source>
</evidence>
<dbReference type="STRING" id="991.IW20_21885"/>
<dbReference type="EMBL" id="MUGY01000007">
    <property type="protein sequence ID" value="OXA95285.1"/>
    <property type="molecule type" value="Genomic_DNA"/>
</dbReference>
<evidence type="ECO:0000313" key="1">
    <source>
        <dbReference type="EMBL" id="KFF09947.1"/>
    </source>
</evidence>
<proteinExistence type="predicted"/>
<evidence type="ECO:0000313" key="2">
    <source>
        <dbReference type="EMBL" id="OXA95285.1"/>
    </source>
</evidence>
<dbReference type="Proteomes" id="UP000198424">
    <property type="component" value="Unassembled WGS sequence"/>
</dbReference>
<accession>A0A085ZZT3</accession>
<sequence length="70" mass="8080">METLLYQKVCKINTFICTDKINPDDYQPIIQEQNNSFFSGTIVPLSVTIFCAEPWHKRIFTSIGARLEVL</sequence>
<evidence type="ECO:0000313" key="3">
    <source>
        <dbReference type="Proteomes" id="UP000028712"/>
    </source>
</evidence>
<dbReference type="RefSeq" id="WP_035627271.1">
    <property type="nucleotide sequence ID" value="NZ_JPRM01000043.1"/>
</dbReference>
<keyword evidence="4" id="KW-1185">Reference proteome</keyword>
<reference evidence="1 3" key="1">
    <citation type="submission" date="2014-07" db="EMBL/GenBank/DDBJ databases">
        <title>Genome of Flavobacterium hydatis DSM 2063.</title>
        <authorList>
            <person name="Pipes S.E."/>
            <person name="Stropko S.J."/>
            <person name="Newman J.D."/>
        </authorList>
    </citation>
    <scope>NUCLEOTIDE SEQUENCE [LARGE SCALE GENOMIC DNA]</scope>
    <source>
        <strain evidence="1 3">DSM 2063</strain>
    </source>
</reference>